<sequence length="126" mass="14149">MYTLLLCNEVGEEAPGIYSPGAADCSGLSNHSLIHKVIEGDNKLGIGKPYPGLNPKALNNPDLYAVQKEIYFGSLFQVSHTPKPWQIWMVMLKNGNYDTKFSLCPENGKKYHRLIQEDFHVLQVDV</sequence>
<dbReference type="EMBL" id="CACTIH010000153">
    <property type="protein sequence ID" value="CAA2955530.1"/>
    <property type="molecule type" value="Genomic_DNA"/>
</dbReference>
<gene>
    <name evidence="2" type="ORF">OLEA9_A070922</name>
</gene>
<dbReference type="Gramene" id="OE9A070922T1">
    <property type="protein sequence ID" value="OE9A070922C1"/>
    <property type="gene ID" value="OE9A070922"/>
</dbReference>
<dbReference type="Proteomes" id="UP000594638">
    <property type="component" value="Unassembled WGS sequence"/>
</dbReference>
<comment type="caution">
    <text evidence="2">The sequence shown here is derived from an EMBL/GenBank/DDBJ whole genome shotgun (WGS) entry which is preliminary data.</text>
</comment>
<evidence type="ECO:0000259" key="1">
    <source>
        <dbReference type="Pfam" id="PF24804"/>
    </source>
</evidence>
<proteinExistence type="predicted"/>
<protein>
    <recommendedName>
        <fullName evidence="1">DUF7705 domain-containing protein</fullName>
    </recommendedName>
</protein>
<dbReference type="PANTHER" id="PTHR33916:SF8">
    <property type="entry name" value="OS05G0272800 PROTEIN"/>
    <property type="match status" value="1"/>
</dbReference>
<feature type="domain" description="DUF7705" evidence="1">
    <location>
        <begin position="6"/>
        <end position="117"/>
    </location>
</feature>
<accession>A0A8S0PML8</accession>
<dbReference type="Pfam" id="PF24804">
    <property type="entry name" value="DUF7705"/>
    <property type="match status" value="1"/>
</dbReference>
<evidence type="ECO:0000313" key="2">
    <source>
        <dbReference type="EMBL" id="CAA2955530.1"/>
    </source>
</evidence>
<reference evidence="2 3" key="1">
    <citation type="submission" date="2019-12" db="EMBL/GenBank/DDBJ databases">
        <authorList>
            <person name="Alioto T."/>
            <person name="Alioto T."/>
            <person name="Gomez Garrido J."/>
        </authorList>
    </citation>
    <scope>NUCLEOTIDE SEQUENCE [LARGE SCALE GENOMIC DNA]</scope>
</reference>
<dbReference type="OrthoDB" id="1712421at2759"/>
<evidence type="ECO:0000313" key="3">
    <source>
        <dbReference type="Proteomes" id="UP000594638"/>
    </source>
</evidence>
<dbReference type="PANTHER" id="PTHR33916">
    <property type="entry name" value="EXPANSIN-LIKE EG45 DOMAIN-CONTAINING PROTEIN"/>
    <property type="match status" value="1"/>
</dbReference>
<dbReference type="AlphaFoldDB" id="A0A8S0PML8"/>
<name>A0A8S0PML8_OLEEU</name>
<keyword evidence="3" id="KW-1185">Reference proteome</keyword>
<organism evidence="2 3">
    <name type="scientific">Olea europaea subsp. europaea</name>
    <dbReference type="NCBI Taxonomy" id="158383"/>
    <lineage>
        <taxon>Eukaryota</taxon>
        <taxon>Viridiplantae</taxon>
        <taxon>Streptophyta</taxon>
        <taxon>Embryophyta</taxon>
        <taxon>Tracheophyta</taxon>
        <taxon>Spermatophyta</taxon>
        <taxon>Magnoliopsida</taxon>
        <taxon>eudicotyledons</taxon>
        <taxon>Gunneridae</taxon>
        <taxon>Pentapetalae</taxon>
        <taxon>asterids</taxon>
        <taxon>lamiids</taxon>
        <taxon>Lamiales</taxon>
        <taxon>Oleaceae</taxon>
        <taxon>Oleeae</taxon>
        <taxon>Olea</taxon>
    </lineage>
</organism>
<dbReference type="InterPro" id="IPR056122">
    <property type="entry name" value="DUF7705"/>
</dbReference>